<evidence type="ECO:0000313" key="3">
    <source>
        <dbReference type="Proteomes" id="UP001589575"/>
    </source>
</evidence>
<reference evidence="2 3" key="1">
    <citation type="submission" date="2024-09" db="EMBL/GenBank/DDBJ databases">
        <authorList>
            <person name="Sun Q."/>
            <person name="Mori K."/>
        </authorList>
    </citation>
    <scope>NUCLEOTIDE SEQUENCE [LARGE SCALE GENOMIC DNA]</scope>
    <source>
        <strain evidence="2 3">CCM 7609</strain>
    </source>
</reference>
<feature type="region of interest" description="Disordered" evidence="1">
    <location>
        <begin position="1"/>
        <end position="55"/>
    </location>
</feature>
<name>A0ABV5G0J2_9MICC</name>
<dbReference type="EMBL" id="JBHMFI010000001">
    <property type="protein sequence ID" value="MFB9072440.1"/>
    <property type="molecule type" value="Genomic_DNA"/>
</dbReference>
<keyword evidence="3" id="KW-1185">Reference proteome</keyword>
<evidence type="ECO:0000313" key="2">
    <source>
        <dbReference type="EMBL" id="MFB9072440.1"/>
    </source>
</evidence>
<protein>
    <submittedName>
        <fullName evidence="2">Uncharacterized protein</fullName>
    </submittedName>
</protein>
<dbReference type="Proteomes" id="UP001589575">
    <property type="component" value="Unassembled WGS sequence"/>
</dbReference>
<accession>A0ABV5G0J2</accession>
<evidence type="ECO:0000256" key="1">
    <source>
        <dbReference type="SAM" id="MobiDB-lite"/>
    </source>
</evidence>
<organism evidence="2 3">
    <name type="scientific">Citricoccus parietis</name>
    <dbReference type="NCBI Taxonomy" id="592307"/>
    <lineage>
        <taxon>Bacteria</taxon>
        <taxon>Bacillati</taxon>
        <taxon>Actinomycetota</taxon>
        <taxon>Actinomycetes</taxon>
        <taxon>Micrococcales</taxon>
        <taxon>Micrococcaceae</taxon>
        <taxon>Citricoccus</taxon>
    </lineage>
</organism>
<gene>
    <name evidence="2" type="ORF">ACFFX0_15045</name>
</gene>
<feature type="compositionally biased region" description="Basic residues" evidence="1">
    <location>
        <begin position="31"/>
        <end position="55"/>
    </location>
</feature>
<sequence length="55" mass="6407">MIHRDCPCRVPARFQRPHGAAGPDHQPRGGVPRRRPVLPRHRRRTHRVAGHQPLR</sequence>
<comment type="caution">
    <text evidence="2">The sequence shown here is derived from an EMBL/GenBank/DDBJ whole genome shotgun (WGS) entry which is preliminary data.</text>
</comment>
<proteinExistence type="predicted"/>